<dbReference type="InterPro" id="IPR018312">
    <property type="entry name" value="Chromosome_initiator_DnaA_CS"/>
</dbReference>
<dbReference type="FunFam" id="1.10.8.60:FF:000003">
    <property type="entry name" value="Chromosomal replication initiator protein DnaA"/>
    <property type="match status" value="1"/>
</dbReference>
<dbReference type="Pfam" id="PF08299">
    <property type="entry name" value="Bac_DnaA_C"/>
    <property type="match status" value="1"/>
</dbReference>
<sequence length="438" mass="49813">MSSIWNNCLSKLENEISSSEFNTWIRPLQAIENEGQLKLLAPNRFVMDWVKERFFVKIEELTNEFSNNTLDLVFEIGSTAPSLPTYTKTVKRSEAKKVGPSFLNKMYTFDNFVEGKSNELAKAASSQVSENMGRAYNPLLIYGSSGLGKTHLMHAIGNAILAKKPSVNIVYVHSEKFVQDMVKALQQNTINVFKEYYRNLDVLLIDDIQFFASKERSQEEFFHTFNTLLEKKHQVVLTSDKYPKEIANLAERLKSRFSSGLPVTIEPPDMETRAAILMKKAAIVNVDLHQDVALFIAKRIPSNVRDLEGALRRVIANAQFTGREITIDFTKEALHDLISMRDKLVDINNIQKTVAEYYKIRIADLSSKSRRQAITRPRQVAMSLARELTSLSYPDIGDAFGGRDHTTVISACNRVKELKESDVKVSEDYFNLLRTLSH</sequence>
<dbReference type="Gene3D" id="3.40.50.300">
    <property type="entry name" value="P-loop containing nucleotide triphosphate hydrolases"/>
    <property type="match status" value="1"/>
</dbReference>
<comment type="caution">
    <text evidence="14">The sequence shown here is derived from an EMBL/GenBank/DDBJ whole genome shotgun (WGS) entry which is preliminary data.</text>
</comment>
<feature type="binding site" evidence="8">
    <location>
        <position position="150"/>
    </location>
    <ligand>
        <name>ATP</name>
        <dbReference type="ChEBI" id="CHEBI:30616"/>
    </ligand>
</feature>
<dbReference type="Gene3D" id="1.10.1750.10">
    <property type="match status" value="1"/>
</dbReference>
<dbReference type="SUPFAM" id="SSF52540">
    <property type="entry name" value="P-loop containing nucleoside triphosphate hydrolases"/>
    <property type="match status" value="1"/>
</dbReference>
<dbReference type="PRINTS" id="PR00051">
    <property type="entry name" value="DNAA"/>
</dbReference>
<feature type="binding site" evidence="8">
    <location>
        <position position="148"/>
    </location>
    <ligand>
        <name>ATP</name>
        <dbReference type="ChEBI" id="CHEBI:30616"/>
    </ligand>
</feature>
<evidence type="ECO:0000256" key="7">
    <source>
        <dbReference type="ARBA" id="ARBA00023125"/>
    </source>
</evidence>
<dbReference type="CDD" id="cd00009">
    <property type="entry name" value="AAA"/>
    <property type="match status" value="1"/>
</dbReference>
<comment type="subcellular location">
    <subcellularLocation>
        <location evidence="8">Cytoplasm</location>
    </subcellularLocation>
</comment>
<feature type="domain" description="AAA+ ATPase" evidence="12">
    <location>
        <begin position="135"/>
        <end position="339"/>
    </location>
</feature>
<dbReference type="Pfam" id="PF11638">
    <property type="entry name" value="DnaA_N"/>
    <property type="match status" value="1"/>
</dbReference>
<feature type="region of interest" description="Domain III, AAA+ region" evidence="8">
    <location>
        <begin position="102"/>
        <end position="318"/>
    </location>
</feature>
<dbReference type="InterPro" id="IPR013317">
    <property type="entry name" value="DnaA_dom"/>
</dbReference>
<keyword evidence="5 8" id="KW-0067">ATP-binding</keyword>
<dbReference type="PANTHER" id="PTHR30050:SF2">
    <property type="entry name" value="CHROMOSOMAL REPLICATION INITIATOR PROTEIN DNAA"/>
    <property type="match status" value="1"/>
</dbReference>
<evidence type="ECO:0000259" key="12">
    <source>
        <dbReference type="SMART" id="SM00382"/>
    </source>
</evidence>
<dbReference type="HAMAP" id="MF_00377">
    <property type="entry name" value="DnaA_bact"/>
    <property type="match status" value="1"/>
</dbReference>
<evidence type="ECO:0000256" key="4">
    <source>
        <dbReference type="ARBA" id="ARBA00022741"/>
    </source>
</evidence>
<evidence type="ECO:0000256" key="9">
    <source>
        <dbReference type="NCBIfam" id="TIGR00362"/>
    </source>
</evidence>
<accession>V5BN57</accession>
<dbReference type="GO" id="GO:0008289">
    <property type="term" value="F:lipid binding"/>
    <property type="evidence" value="ECO:0007669"/>
    <property type="project" value="UniProtKB-KW"/>
</dbReference>
<dbReference type="AlphaFoldDB" id="V5BN57"/>
<feature type="domain" description="Chromosomal replication initiator DnaA C-terminal" evidence="13">
    <location>
        <begin position="346"/>
        <end position="415"/>
    </location>
</feature>
<comment type="function">
    <text evidence="8 10">Plays an essential role in the initiation and regulation of chromosomal replication. ATP-DnaA binds to the origin of replication (oriC) to initiate formation of the DNA replication initiation complex once per cell cycle. Binds the DnaA box (a 9 base pair repeat at the origin) and separates the double-stranded (ds)DNA. Forms a right-handed helical filament on oriC DNA; dsDNA binds to the exterior of the filament while single-stranded (ss)DNA is stabiized in the filament's interior. The ATP-DnaA-oriC complex binds and stabilizes one strand of the AT-rich DNA unwinding element (DUE), permitting loading of DNA polymerase. After initiation quickly degrades to an ADP-DnaA complex that is not apt for DNA replication. Binds acidic phospholipids.</text>
</comment>
<dbReference type="Gene3D" id="3.30.300.180">
    <property type="match status" value="1"/>
</dbReference>
<dbReference type="InterPro" id="IPR001957">
    <property type="entry name" value="Chromosome_initiator_DnaA"/>
</dbReference>
<dbReference type="GO" id="GO:0005886">
    <property type="term" value="C:plasma membrane"/>
    <property type="evidence" value="ECO:0007669"/>
    <property type="project" value="TreeGrafter"/>
</dbReference>
<keyword evidence="6 8" id="KW-0446">Lipid-binding</keyword>
<dbReference type="OrthoDB" id="9807019at2"/>
<evidence type="ECO:0000256" key="10">
    <source>
        <dbReference type="RuleBase" id="RU000577"/>
    </source>
</evidence>
<evidence type="ECO:0000256" key="2">
    <source>
        <dbReference type="ARBA" id="ARBA00022490"/>
    </source>
</evidence>
<name>V5BN57_9GAMM</name>
<dbReference type="GO" id="GO:0005524">
    <property type="term" value="F:ATP binding"/>
    <property type="evidence" value="ECO:0007669"/>
    <property type="project" value="UniProtKB-UniRule"/>
</dbReference>
<dbReference type="Gene3D" id="1.10.8.60">
    <property type="match status" value="1"/>
</dbReference>
<evidence type="ECO:0000259" key="13">
    <source>
        <dbReference type="SMART" id="SM00760"/>
    </source>
</evidence>
<comment type="subunit">
    <text evidence="8">Oligomerizes as a right-handed, spiral filament on DNA at oriC.</text>
</comment>
<dbReference type="eggNOG" id="COG0593">
    <property type="taxonomic scope" value="Bacteria"/>
</dbReference>
<feature type="binding site" evidence="8">
    <location>
        <position position="146"/>
    </location>
    <ligand>
        <name>ATP</name>
        <dbReference type="ChEBI" id="CHEBI:30616"/>
    </ligand>
</feature>
<evidence type="ECO:0000256" key="5">
    <source>
        <dbReference type="ARBA" id="ARBA00022840"/>
    </source>
</evidence>
<protein>
    <recommendedName>
        <fullName evidence="8 9">Chromosomal replication initiator protein DnaA</fullName>
    </recommendedName>
</protein>
<evidence type="ECO:0000256" key="8">
    <source>
        <dbReference type="HAMAP-Rule" id="MF_00377"/>
    </source>
</evidence>
<dbReference type="EMBL" id="AYLO01000181">
    <property type="protein sequence ID" value="ESS65978.1"/>
    <property type="molecule type" value="Genomic_DNA"/>
</dbReference>
<dbReference type="STRING" id="1116472.MGMO_223c00090"/>
<evidence type="ECO:0000256" key="6">
    <source>
        <dbReference type="ARBA" id="ARBA00023121"/>
    </source>
</evidence>
<dbReference type="PANTHER" id="PTHR30050">
    <property type="entry name" value="CHROMOSOMAL REPLICATION INITIATOR PROTEIN DNAA"/>
    <property type="match status" value="1"/>
</dbReference>
<dbReference type="GO" id="GO:0006270">
    <property type="term" value="P:DNA replication initiation"/>
    <property type="evidence" value="ECO:0007669"/>
    <property type="project" value="UniProtKB-UniRule"/>
</dbReference>
<dbReference type="InterPro" id="IPR024633">
    <property type="entry name" value="DnaA_N_dom"/>
</dbReference>
<evidence type="ECO:0000256" key="1">
    <source>
        <dbReference type="ARBA" id="ARBA00006583"/>
    </source>
</evidence>
<dbReference type="GO" id="GO:0003688">
    <property type="term" value="F:DNA replication origin binding"/>
    <property type="evidence" value="ECO:0007669"/>
    <property type="project" value="UniProtKB-UniRule"/>
</dbReference>
<dbReference type="InterPro" id="IPR038454">
    <property type="entry name" value="DnaA_N_sf"/>
</dbReference>
<keyword evidence="3 8" id="KW-0235">DNA replication</keyword>
<dbReference type="Proteomes" id="UP000017842">
    <property type="component" value="Unassembled WGS sequence"/>
</dbReference>
<dbReference type="GO" id="GO:0006275">
    <property type="term" value="P:regulation of DNA replication"/>
    <property type="evidence" value="ECO:0007669"/>
    <property type="project" value="UniProtKB-UniRule"/>
</dbReference>
<dbReference type="InterPro" id="IPR003593">
    <property type="entry name" value="AAA+_ATPase"/>
</dbReference>
<proteinExistence type="inferred from homology"/>
<dbReference type="InterPro" id="IPR027417">
    <property type="entry name" value="P-loop_NTPase"/>
</dbReference>
<keyword evidence="7 8" id="KW-0238">DNA-binding</keyword>
<dbReference type="Pfam" id="PF00308">
    <property type="entry name" value="Bac_DnaA"/>
    <property type="match status" value="1"/>
</dbReference>
<dbReference type="CDD" id="cd06571">
    <property type="entry name" value="Bac_DnaA_C"/>
    <property type="match status" value="1"/>
</dbReference>
<feature type="region of interest" description="Domain IV, binds dsDNA" evidence="8">
    <location>
        <begin position="319"/>
        <end position="438"/>
    </location>
</feature>
<dbReference type="InterPro" id="IPR010921">
    <property type="entry name" value="Trp_repressor/repl_initiator"/>
</dbReference>
<dbReference type="InterPro" id="IPR020591">
    <property type="entry name" value="Chromosome_initiator_DnaA-like"/>
</dbReference>
<reference evidence="14 15" key="1">
    <citation type="journal article" date="2013" name="Genome Announc.">
        <title>Draft Genome Sequence of the Methanotrophic Gammaproteobacterium Methyloglobulus morosus DSM 22980 Strain KoM1.</title>
        <authorList>
            <person name="Poehlein A."/>
            <person name="Deutzmann J.S."/>
            <person name="Daniel R."/>
            <person name="Simeonova D.D."/>
        </authorList>
    </citation>
    <scope>NUCLEOTIDE SEQUENCE [LARGE SCALE GENOMIC DNA]</scope>
    <source>
        <strain evidence="14 15">KoM1</strain>
    </source>
</reference>
<dbReference type="SMART" id="SM00760">
    <property type="entry name" value="Bac_DnaA_C"/>
    <property type="match status" value="1"/>
</dbReference>
<comment type="domain">
    <text evidence="8">Domain I is involved in oligomerization and binding regulators, domain II is flexibile and of varying length in different bacteria, domain III forms the AAA+ region, while domain IV binds dsDNA.</text>
</comment>
<dbReference type="NCBIfam" id="TIGR00362">
    <property type="entry name" value="DnaA"/>
    <property type="match status" value="1"/>
</dbReference>
<dbReference type="RefSeq" id="WP_023496639.1">
    <property type="nucleotide sequence ID" value="NZ_AYLO01000181.1"/>
</dbReference>
<keyword evidence="2 8" id="KW-0963">Cytoplasm</keyword>
<keyword evidence="15" id="KW-1185">Reference proteome</keyword>
<evidence type="ECO:0000256" key="11">
    <source>
        <dbReference type="RuleBase" id="RU004227"/>
    </source>
</evidence>
<dbReference type="PROSITE" id="PS01008">
    <property type="entry name" value="DNAA"/>
    <property type="match status" value="1"/>
</dbReference>
<dbReference type="SMART" id="SM00382">
    <property type="entry name" value="AAA"/>
    <property type="match status" value="1"/>
</dbReference>
<organism evidence="14 15">
    <name type="scientific">Methyloglobulus morosus KoM1</name>
    <dbReference type="NCBI Taxonomy" id="1116472"/>
    <lineage>
        <taxon>Bacteria</taxon>
        <taxon>Pseudomonadati</taxon>
        <taxon>Pseudomonadota</taxon>
        <taxon>Gammaproteobacteria</taxon>
        <taxon>Methylococcales</taxon>
        <taxon>Methylococcaceae</taxon>
        <taxon>Methyloglobulus</taxon>
    </lineage>
</organism>
<evidence type="ECO:0000313" key="14">
    <source>
        <dbReference type="EMBL" id="ESS65978.1"/>
    </source>
</evidence>
<evidence type="ECO:0000313" key="15">
    <source>
        <dbReference type="Proteomes" id="UP000017842"/>
    </source>
</evidence>
<keyword evidence="4 8" id="KW-0547">Nucleotide-binding</keyword>
<dbReference type="PATRIC" id="fig|1116472.3.peg.4083"/>
<comment type="similarity">
    <text evidence="1 8 11">Belongs to the DnaA family.</text>
</comment>
<feature type="binding site" evidence="8">
    <location>
        <position position="149"/>
    </location>
    <ligand>
        <name>ATP</name>
        <dbReference type="ChEBI" id="CHEBI:30616"/>
    </ligand>
</feature>
<dbReference type="GO" id="GO:0005737">
    <property type="term" value="C:cytoplasm"/>
    <property type="evidence" value="ECO:0007669"/>
    <property type="project" value="UniProtKB-SubCell"/>
</dbReference>
<comment type="caution">
    <text evidence="8">Lacks conserved residue(s) required for the propagation of feature annotation.</text>
</comment>
<dbReference type="SUPFAM" id="SSF48295">
    <property type="entry name" value="TrpR-like"/>
    <property type="match status" value="1"/>
</dbReference>
<dbReference type="InterPro" id="IPR013159">
    <property type="entry name" value="DnaA_C"/>
</dbReference>
<feature type="region of interest" description="Domain I, interacts with DnaA modulators" evidence="8">
    <location>
        <begin position="1"/>
        <end position="79"/>
    </location>
</feature>
<dbReference type="FunFam" id="3.40.50.300:FF:000668">
    <property type="entry name" value="Chromosomal replication initiator protein DnaA"/>
    <property type="match status" value="1"/>
</dbReference>
<evidence type="ECO:0000256" key="3">
    <source>
        <dbReference type="ARBA" id="ARBA00022705"/>
    </source>
</evidence>
<gene>
    <name evidence="8 14" type="primary">dnaA</name>
    <name evidence="14" type="ORF">MGMO_223c00090</name>
</gene>